<evidence type="ECO:0000313" key="2">
    <source>
        <dbReference type="Proteomes" id="UP000198406"/>
    </source>
</evidence>
<dbReference type="InParanoid" id="A0A1Z5JDT4"/>
<reference evidence="1 2" key="1">
    <citation type="journal article" date="2015" name="Plant Cell">
        <title>Oil accumulation by the oleaginous diatom Fistulifera solaris as revealed by the genome and transcriptome.</title>
        <authorList>
            <person name="Tanaka T."/>
            <person name="Maeda Y."/>
            <person name="Veluchamy A."/>
            <person name="Tanaka M."/>
            <person name="Abida H."/>
            <person name="Marechal E."/>
            <person name="Bowler C."/>
            <person name="Muto M."/>
            <person name="Sunaga Y."/>
            <person name="Tanaka M."/>
            <person name="Yoshino T."/>
            <person name="Taniguchi T."/>
            <person name="Fukuda Y."/>
            <person name="Nemoto M."/>
            <person name="Matsumoto M."/>
            <person name="Wong P.S."/>
            <person name="Aburatani S."/>
            <person name="Fujibuchi W."/>
        </authorList>
    </citation>
    <scope>NUCLEOTIDE SEQUENCE [LARGE SCALE GENOMIC DNA]</scope>
    <source>
        <strain evidence="1 2">JPCC DA0580</strain>
    </source>
</reference>
<evidence type="ECO:0000313" key="1">
    <source>
        <dbReference type="EMBL" id="GAX12157.1"/>
    </source>
</evidence>
<protein>
    <submittedName>
        <fullName evidence="1">Uncharacterized protein</fullName>
    </submittedName>
</protein>
<proteinExistence type="predicted"/>
<gene>
    <name evidence="1" type="ORF">FisN_1Hh082</name>
</gene>
<name>A0A1Z5JDT4_FISSO</name>
<accession>A0A1Z5JDT4</accession>
<keyword evidence="2" id="KW-1185">Reference proteome</keyword>
<dbReference type="Proteomes" id="UP000198406">
    <property type="component" value="Unassembled WGS sequence"/>
</dbReference>
<organism evidence="1 2">
    <name type="scientific">Fistulifera solaris</name>
    <name type="common">Oleaginous diatom</name>
    <dbReference type="NCBI Taxonomy" id="1519565"/>
    <lineage>
        <taxon>Eukaryota</taxon>
        <taxon>Sar</taxon>
        <taxon>Stramenopiles</taxon>
        <taxon>Ochrophyta</taxon>
        <taxon>Bacillariophyta</taxon>
        <taxon>Bacillariophyceae</taxon>
        <taxon>Bacillariophycidae</taxon>
        <taxon>Naviculales</taxon>
        <taxon>Naviculaceae</taxon>
        <taxon>Fistulifera</taxon>
    </lineage>
</organism>
<dbReference type="AlphaFoldDB" id="A0A1Z5JDT4"/>
<dbReference type="EMBL" id="BDSP01000050">
    <property type="protein sequence ID" value="GAX12157.1"/>
    <property type="molecule type" value="Genomic_DNA"/>
</dbReference>
<sequence>MKGCNSVSNSISLTSLLGSIDCVNKKTANSKRKLSVKPQFRHRHEARNRAVHVVNVMSSARPPSNEDAVQTFALQHVSNTLVKSNDRGSDKHLVIKINSQDQTSPRAAEDAVDVLKMGLDHDTSLSKLLDAFIEKIDGEASTRAASCPSSTEDEKELEMSLCSVDMDVFPLEDDDANFGLSFSDLMGNSSSNLDFNARCRKVKFAPEKDTVIEIPSHRTLSEQERLEMYNNSDAIRLQAYRNYAEWIWEGCDIANVVEEDEFCTDSEGNLLHPAHCADESLPLANTEMSD</sequence>
<comment type="caution">
    <text evidence="1">The sequence shown here is derived from an EMBL/GenBank/DDBJ whole genome shotgun (WGS) entry which is preliminary data.</text>
</comment>